<proteinExistence type="inferred from homology"/>
<organism evidence="7 9">
    <name type="scientific">Neospora caninum (strain Liverpool)</name>
    <dbReference type="NCBI Taxonomy" id="572307"/>
    <lineage>
        <taxon>Eukaryota</taxon>
        <taxon>Sar</taxon>
        <taxon>Alveolata</taxon>
        <taxon>Apicomplexa</taxon>
        <taxon>Conoidasida</taxon>
        <taxon>Coccidia</taxon>
        <taxon>Eucoccidiorida</taxon>
        <taxon>Eimeriorina</taxon>
        <taxon>Sarcocystidae</taxon>
        <taxon>Neospora</taxon>
    </lineage>
</organism>
<reference evidence="8" key="4">
    <citation type="journal article" date="2015" name="PLoS ONE">
        <title>Comprehensive Evaluation of Toxoplasma gondii VEG and Neospora caninum LIV Genomes with Tachyzoite Stage Transcriptome and Proteome Defines Novel Transcript Features.</title>
        <authorList>
            <person name="Ramaprasad A."/>
            <person name="Mourier T."/>
            <person name="Naeem R."/>
            <person name="Malas T.B."/>
            <person name="Moussa E."/>
            <person name="Panigrahi A."/>
            <person name="Vermont S.J."/>
            <person name="Otto T.D."/>
            <person name="Wastling J."/>
            <person name="Pain A."/>
        </authorList>
    </citation>
    <scope>NUCLEOTIDE SEQUENCE</scope>
    <source>
        <strain evidence="8">Liverpool</strain>
    </source>
</reference>
<evidence type="ECO:0000256" key="4">
    <source>
        <dbReference type="ARBA" id="ARBA00022989"/>
    </source>
</evidence>
<evidence type="ECO:0000313" key="9">
    <source>
        <dbReference type="Proteomes" id="UP000007494"/>
    </source>
</evidence>
<accession>F0VLH0</accession>
<protein>
    <recommendedName>
        <fullName evidence="10">Transmembrane protein 14C</fullName>
    </recommendedName>
</protein>
<dbReference type="EMBL" id="FR823391">
    <property type="protein sequence ID" value="CBZ54098.1"/>
    <property type="molecule type" value="Genomic_DNA"/>
</dbReference>
<reference evidence="7" key="2">
    <citation type="submission" date="2011-03" db="EMBL/GenBank/DDBJ databases">
        <title>Comparative genomics and transcriptomics of Neospora caninum and Toxoplasma gondii.</title>
        <authorList>
            <person name="Reid A.J."/>
            <person name="Sohal A."/>
            <person name="Harris D."/>
            <person name="Quail M."/>
            <person name="Sanders M."/>
            <person name="Berriman M."/>
            <person name="Wastling J.M."/>
            <person name="Pain A."/>
        </authorList>
    </citation>
    <scope>NUCLEOTIDE SEQUENCE</scope>
    <source>
        <strain evidence="7">Liverpool</strain>
    </source>
</reference>
<dbReference type="InterPro" id="IPR044890">
    <property type="entry name" value="TMEM14_sf"/>
</dbReference>
<comment type="similarity">
    <text evidence="2">Belongs to the TMEM14 family.</text>
</comment>
<evidence type="ECO:0000256" key="2">
    <source>
        <dbReference type="ARBA" id="ARBA00007590"/>
    </source>
</evidence>
<dbReference type="InParanoid" id="F0VLH0"/>
<keyword evidence="3 6" id="KW-0812">Transmembrane</keyword>
<comment type="subcellular location">
    <subcellularLocation>
        <location evidence="1">Membrane</location>
    </subcellularLocation>
</comment>
<reference evidence="7" key="1">
    <citation type="submission" date="2011-02" db="EMBL/GenBank/DDBJ databases">
        <authorList>
            <person name="Aslett M."/>
        </authorList>
    </citation>
    <scope>NUCLEOTIDE SEQUENCE</scope>
    <source>
        <strain evidence="7">Liverpool</strain>
    </source>
</reference>
<evidence type="ECO:0000313" key="8">
    <source>
        <dbReference type="EMBL" id="CEL68797.1"/>
    </source>
</evidence>
<evidence type="ECO:0000313" key="7">
    <source>
        <dbReference type="EMBL" id="CBZ54098.1"/>
    </source>
</evidence>
<dbReference type="eggNOG" id="ENOG502R0GW">
    <property type="taxonomic scope" value="Eukaryota"/>
</dbReference>
<dbReference type="InterPro" id="IPR005349">
    <property type="entry name" value="TMEM14"/>
</dbReference>
<dbReference type="VEuPathDB" id="ToxoDB:NCLIV_045310"/>
<dbReference type="OrthoDB" id="5620at2759"/>
<keyword evidence="5 6" id="KW-0472">Membrane</keyword>
<gene>
    <name evidence="8" type="ORF">BN1204_045310</name>
    <name evidence="7" type="ORF">NCLIV_045310</name>
</gene>
<reference evidence="9" key="3">
    <citation type="journal article" date="2012" name="PLoS Pathog.">
        <title>Comparative genomics of the apicomplexan parasites Toxoplasma gondii and Neospora caninum: Coccidia differing in host range and transmission strategy.</title>
        <authorList>
            <person name="Reid A.J."/>
            <person name="Vermont S.J."/>
            <person name="Cotton J.A."/>
            <person name="Harris D."/>
            <person name="Hill-Cawthorne G.A."/>
            <person name="Konen-Waisman S."/>
            <person name="Latham S.M."/>
            <person name="Mourier T."/>
            <person name="Norton R."/>
            <person name="Quail M.A."/>
            <person name="Sanders M."/>
            <person name="Shanmugam D."/>
            <person name="Sohal A."/>
            <person name="Wasmuth J.D."/>
            <person name="Brunk B."/>
            <person name="Grigg M.E."/>
            <person name="Howard J.C."/>
            <person name="Parkinson J."/>
            <person name="Roos D.S."/>
            <person name="Trees A.J."/>
            <person name="Berriman M."/>
            <person name="Pain A."/>
            <person name="Wastling J.M."/>
        </authorList>
    </citation>
    <scope>NUCLEOTIDE SEQUENCE [LARGE SCALE GENOMIC DNA]</scope>
    <source>
        <strain evidence="9">Liverpool</strain>
    </source>
</reference>
<feature type="transmembrane region" description="Helical" evidence="6">
    <location>
        <begin position="30"/>
        <end position="48"/>
    </location>
</feature>
<dbReference type="OMA" id="ALATWYY"/>
<dbReference type="Proteomes" id="UP000007494">
    <property type="component" value="Chromosome X"/>
</dbReference>
<dbReference type="Pfam" id="PF03647">
    <property type="entry name" value="Tmemb_14"/>
    <property type="match status" value="1"/>
</dbReference>
<keyword evidence="4 6" id="KW-1133">Transmembrane helix</keyword>
<dbReference type="GO" id="GO:0016020">
    <property type="term" value="C:membrane"/>
    <property type="evidence" value="ECO:0007669"/>
    <property type="project" value="UniProtKB-SubCell"/>
</dbReference>
<dbReference type="GeneID" id="13442078"/>
<keyword evidence="9" id="KW-1185">Reference proteome</keyword>
<sequence length="110" mass="11199">MGLHHLAASSAAVLMAGGVAAYMKANSLPSLVGSVGLASSFVASTYLFTQTDHIGGASLIATLGGAATAAMGYKRYLVAAKPAVPVTLMVVGALNTAYYGYQTLHFKENM</sequence>
<feature type="transmembrane region" description="Helical" evidence="6">
    <location>
        <begin position="54"/>
        <end position="71"/>
    </location>
</feature>
<dbReference type="Gene3D" id="1.10.10.1740">
    <property type="entry name" value="Transmembrane protein 14-like"/>
    <property type="match status" value="1"/>
</dbReference>
<dbReference type="EMBL" id="LN714485">
    <property type="protein sequence ID" value="CEL68797.1"/>
    <property type="molecule type" value="Genomic_DNA"/>
</dbReference>
<evidence type="ECO:0000256" key="1">
    <source>
        <dbReference type="ARBA" id="ARBA00004370"/>
    </source>
</evidence>
<dbReference type="AlphaFoldDB" id="F0VLH0"/>
<feature type="transmembrane region" description="Helical" evidence="6">
    <location>
        <begin position="83"/>
        <end position="101"/>
    </location>
</feature>
<evidence type="ECO:0000256" key="5">
    <source>
        <dbReference type="ARBA" id="ARBA00023136"/>
    </source>
</evidence>
<evidence type="ECO:0000256" key="6">
    <source>
        <dbReference type="SAM" id="Phobius"/>
    </source>
</evidence>
<evidence type="ECO:0000256" key="3">
    <source>
        <dbReference type="ARBA" id="ARBA00022692"/>
    </source>
</evidence>
<evidence type="ECO:0008006" key="10">
    <source>
        <dbReference type="Google" id="ProtNLM"/>
    </source>
</evidence>
<name>F0VLH0_NEOCL</name>
<dbReference type="RefSeq" id="XP_003884129.1">
    <property type="nucleotide sequence ID" value="XM_003884080.1"/>
</dbReference>